<sequence length="47" mass="5605">MNYLDSLYWIHERTKFGIKPGVKRMEWMLERLNNPQFNINGIHVGGT</sequence>
<evidence type="ECO:0000313" key="2">
    <source>
        <dbReference type="Proteomes" id="UP000265541"/>
    </source>
</evidence>
<dbReference type="Proteomes" id="UP000265541">
    <property type="component" value="Unassembled WGS sequence"/>
</dbReference>
<dbReference type="AlphaFoldDB" id="A0A3A0UHP8"/>
<dbReference type="Gene3D" id="3.40.1190.10">
    <property type="entry name" value="Mur-like, catalytic domain"/>
    <property type="match status" value="1"/>
</dbReference>
<dbReference type="InterPro" id="IPR036565">
    <property type="entry name" value="Mur-like_cat_sf"/>
</dbReference>
<feature type="non-terminal residue" evidence="1">
    <location>
        <position position="47"/>
    </location>
</feature>
<evidence type="ECO:0000313" key="1">
    <source>
        <dbReference type="EMBL" id="RIP09757.1"/>
    </source>
</evidence>
<dbReference type="EMBL" id="QYJN01000786">
    <property type="protein sequence ID" value="RIP09757.1"/>
    <property type="molecule type" value="Genomic_DNA"/>
</dbReference>
<proteinExistence type="predicted"/>
<reference evidence="1 2" key="1">
    <citation type="journal article" date="2016" name="Front. Microbiol.">
        <title>Comprehensive Phylogenetic Analysis of Bovine Non-aureus Staphylococci Species Based on Whole-Genome Sequencing.</title>
        <authorList>
            <person name="Naushad S."/>
            <person name="Barkema H.W."/>
            <person name="Luby C."/>
            <person name="Condas L.A."/>
            <person name="Nobrega D.B."/>
            <person name="Carson D.A."/>
            <person name="De Buck J."/>
        </authorList>
    </citation>
    <scope>NUCLEOTIDE SEQUENCE [LARGE SCALE GENOMIC DNA]</scope>
    <source>
        <strain evidence="1 2">SNUC 4781</strain>
    </source>
</reference>
<accession>A0A3A0UHP8</accession>
<protein>
    <submittedName>
        <fullName evidence="1">Bifunctional folylpolyglutamate synthase/dihydrofolate synthase</fullName>
    </submittedName>
</protein>
<organism evidence="1 2">
    <name type="scientific">Staphylococcus gallinarum</name>
    <dbReference type="NCBI Taxonomy" id="1293"/>
    <lineage>
        <taxon>Bacteria</taxon>
        <taxon>Bacillati</taxon>
        <taxon>Bacillota</taxon>
        <taxon>Bacilli</taxon>
        <taxon>Bacillales</taxon>
        <taxon>Staphylococcaceae</taxon>
        <taxon>Staphylococcus</taxon>
    </lineage>
</organism>
<name>A0A3A0UHP8_STAGA</name>
<gene>
    <name evidence="1" type="ORF">BUZ14_18270</name>
</gene>
<comment type="caution">
    <text evidence="1">The sequence shown here is derived from an EMBL/GenBank/DDBJ whole genome shotgun (WGS) entry which is preliminary data.</text>
</comment>
<dbReference type="SUPFAM" id="SSF53623">
    <property type="entry name" value="MurD-like peptide ligases, catalytic domain"/>
    <property type="match status" value="1"/>
</dbReference>
<dbReference type="GO" id="GO:0005524">
    <property type="term" value="F:ATP binding"/>
    <property type="evidence" value="ECO:0007669"/>
    <property type="project" value="InterPro"/>
</dbReference>